<protein>
    <submittedName>
        <fullName evidence="1">Unnamed protein product</fullName>
    </submittedName>
</protein>
<reference evidence="1" key="1">
    <citation type="submission" date="2023-04" db="EMBL/GenBank/DDBJ databases">
        <title>Ambrosiozyma monospora NBRC 10751.</title>
        <authorList>
            <person name="Ichikawa N."/>
            <person name="Sato H."/>
            <person name="Tonouchi N."/>
        </authorList>
    </citation>
    <scope>NUCLEOTIDE SEQUENCE</scope>
    <source>
        <strain evidence="1">NBRC 10751</strain>
    </source>
</reference>
<sequence length="179" mass="20663">MVLKLNSESDPSKINKDFLKNFDDLTKNEVFGSQMANAMEISNLLTLNDEMPPAFFKKYEEKVNQSHPRQFENGVLIPEKDDVMWSLQILAFISKYTSLRRQLSETYIINGLSLRTFNTNPPPLEMDNNEDNDYIEDDLNEYLVPEPAVTSKFGYQDGTEDDLMDEQNSQADYRSILAN</sequence>
<dbReference type="EMBL" id="BSXS01016206">
    <property type="protein sequence ID" value="GMF07428.1"/>
    <property type="molecule type" value="Genomic_DNA"/>
</dbReference>
<gene>
    <name evidence="1" type="ORF">Amon02_001289800</name>
</gene>
<evidence type="ECO:0000313" key="1">
    <source>
        <dbReference type="EMBL" id="GMF07428.1"/>
    </source>
</evidence>
<comment type="caution">
    <text evidence="1">The sequence shown here is derived from an EMBL/GenBank/DDBJ whole genome shotgun (WGS) entry which is preliminary data.</text>
</comment>
<name>A0ACB5UB18_AMBMO</name>
<keyword evidence="2" id="KW-1185">Reference proteome</keyword>
<proteinExistence type="predicted"/>
<dbReference type="Proteomes" id="UP001165064">
    <property type="component" value="Unassembled WGS sequence"/>
</dbReference>
<accession>A0ACB5UB18</accession>
<evidence type="ECO:0000313" key="2">
    <source>
        <dbReference type="Proteomes" id="UP001165064"/>
    </source>
</evidence>
<organism evidence="1 2">
    <name type="scientific">Ambrosiozyma monospora</name>
    <name type="common">Yeast</name>
    <name type="synonym">Endomycopsis monosporus</name>
    <dbReference type="NCBI Taxonomy" id="43982"/>
    <lineage>
        <taxon>Eukaryota</taxon>
        <taxon>Fungi</taxon>
        <taxon>Dikarya</taxon>
        <taxon>Ascomycota</taxon>
        <taxon>Saccharomycotina</taxon>
        <taxon>Pichiomycetes</taxon>
        <taxon>Pichiales</taxon>
        <taxon>Pichiaceae</taxon>
        <taxon>Ambrosiozyma</taxon>
    </lineage>
</organism>